<keyword evidence="6" id="KW-0809">Transit peptide</keyword>
<dbReference type="InterPro" id="IPR036318">
    <property type="entry name" value="FAD-bd_PCMH-like_sf"/>
</dbReference>
<dbReference type="PANTHER" id="PTHR11748">
    <property type="entry name" value="D-LACTATE DEHYDROGENASE"/>
    <property type="match status" value="1"/>
</dbReference>
<dbReference type="Gene3D" id="3.30.465.10">
    <property type="match status" value="1"/>
</dbReference>
<dbReference type="Pfam" id="PF02913">
    <property type="entry name" value="FAD-oxidase_C"/>
    <property type="match status" value="1"/>
</dbReference>
<keyword evidence="8" id="KW-0496">Mitochondrion</keyword>
<dbReference type="GO" id="GO:1903457">
    <property type="term" value="P:lactate catabolic process"/>
    <property type="evidence" value="ECO:0007669"/>
    <property type="project" value="TreeGrafter"/>
</dbReference>
<evidence type="ECO:0000256" key="8">
    <source>
        <dbReference type="ARBA" id="ARBA00023128"/>
    </source>
</evidence>
<comment type="cofactor">
    <cofactor evidence="1">
        <name>FAD</name>
        <dbReference type="ChEBI" id="CHEBI:57692"/>
    </cofactor>
</comment>
<reference evidence="11" key="1">
    <citation type="submission" date="2018-05" db="EMBL/GenBank/DDBJ databases">
        <authorList>
            <person name="Lanie J.A."/>
            <person name="Ng W.-L."/>
            <person name="Kazmierczak K.M."/>
            <person name="Andrzejewski T.M."/>
            <person name="Davidsen T.M."/>
            <person name="Wayne K.J."/>
            <person name="Tettelin H."/>
            <person name="Glass J.I."/>
            <person name="Rusch D."/>
            <person name="Podicherti R."/>
            <person name="Tsui H.-C.T."/>
            <person name="Winkler M.E."/>
        </authorList>
    </citation>
    <scope>NUCLEOTIDE SEQUENCE</scope>
</reference>
<evidence type="ECO:0000313" key="11">
    <source>
        <dbReference type="EMBL" id="SVA38444.1"/>
    </source>
</evidence>
<dbReference type="PROSITE" id="PS51387">
    <property type="entry name" value="FAD_PCMH"/>
    <property type="match status" value="1"/>
</dbReference>
<name>A0A381VE63_9ZZZZ</name>
<comment type="subcellular location">
    <subcellularLocation>
        <location evidence="2">Mitochondrion</location>
    </subcellularLocation>
</comment>
<dbReference type="SUPFAM" id="SSF56176">
    <property type="entry name" value="FAD-binding/transporter-associated domain-like"/>
    <property type="match status" value="1"/>
</dbReference>
<dbReference type="AlphaFoldDB" id="A0A381VE63"/>
<keyword evidence="4" id="KW-0285">Flavoprotein</keyword>
<dbReference type="EMBL" id="UINC01008545">
    <property type="protein sequence ID" value="SVA38444.1"/>
    <property type="molecule type" value="Genomic_DNA"/>
</dbReference>
<evidence type="ECO:0000256" key="5">
    <source>
        <dbReference type="ARBA" id="ARBA00022827"/>
    </source>
</evidence>
<protein>
    <recommendedName>
        <fullName evidence="9">D-lactate dehydrogenase (cytochrome)</fullName>
        <ecNumber evidence="9">1.1.2.4</ecNumber>
    </recommendedName>
</protein>
<dbReference type="PANTHER" id="PTHR11748:SF111">
    <property type="entry name" value="D-LACTATE DEHYDROGENASE, MITOCHONDRIAL-RELATED"/>
    <property type="match status" value="1"/>
</dbReference>
<dbReference type="GO" id="GO:0008720">
    <property type="term" value="F:D-lactate dehydrogenase (NAD+) activity"/>
    <property type="evidence" value="ECO:0007669"/>
    <property type="project" value="TreeGrafter"/>
</dbReference>
<sequence length="457" mass="50558">METAKLQKELESLLGDRFSTSNSKISNYARGEDIFDPVLPQAVAFPNTNEEISSIVKLCNKNLIPIVPFGTGTSLEGHVLGNNQGITISLENMNKVLSVNAEDFDCRVQAFVTRKQINEHLRDKGVFFPIDPGADASLGGMASTSASGTMAVRYGTMKSVVTGLTVVLPNGKIIKTGTRTKKTAAGYNLTNLFIGAEGTLGIITEIQLRLSPIPESIMSAVCQFPDLESAVLTAQEVIQYGVPIARIEMLNKDQMEISINYSNLENLEIKPTLFFEFHGSESSNKESIETVEMLSNNNKGSEFKWAESVEERNKLWKARHEVYYSVKAESNNIKVYTTDICVPISNLVECIKFTEEEIKNYGLRAPMVGHVGDGNFHATIMYDPSKKESYKMIRDFSNKLVDKALSLDGTVTGEHGIGIQKKEYLLKQHPDNIPLMQAIKKTIDPNNIMNPGKVFDL</sequence>
<dbReference type="InterPro" id="IPR016169">
    <property type="entry name" value="FAD-bd_PCMH_sub2"/>
</dbReference>
<evidence type="ECO:0000256" key="6">
    <source>
        <dbReference type="ARBA" id="ARBA00022946"/>
    </source>
</evidence>
<dbReference type="InterPro" id="IPR016164">
    <property type="entry name" value="FAD-linked_Oxase-like_C"/>
</dbReference>
<dbReference type="FunFam" id="3.30.70.2740:FF:000001">
    <property type="entry name" value="D-lactate dehydrogenase mitochondrial"/>
    <property type="match status" value="1"/>
</dbReference>
<dbReference type="GO" id="GO:0005739">
    <property type="term" value="C:mitochondrion"/>
    <property type="evidence" value="ECO:0007669"/>
    <property type="project" value="UniProtKB-SubCell"/>
</dbReference>
<accession>A0A381VE63</accession>
<dbReference type="SUPFAM" id="SSF55103">
    <property type="entry name" value="FAD-linked oxidases, C-terminal domain"/>
    <property type="match status" value="1"/>
</dbReference>
<evidence type="ECO:0000256" key="3">
    <source>
        <dbReference type="ARBA" id="ARBA00008000"/>
    </source>
</evidence>
<evidence type="ECO:0000256" key="9">
    <source>
        <dbReference type="ARBA" id="ARBA00038897"/>
    </source>
</evidence>
<keyword evidence="5" id="KW-0274">FAD</keyword>
<dbReference type="InterPro" id="IPR016166">
    <property type="entry name" value="FAD-bd_PCMH"/>
</dbReference>
<dbReference type="Gene3D" id="1.10.45.10">
    <property type="entry name" value="Vanillyl-alcohol Oxidase, Chain A, domain 4"/>
    <property type="match status" value="1"/>
</dbReference>
<dbReference type="FunFam" id="3.30.465.10:FF:000016">
    <property type="entry name" value="probable D-lactate dehydrogenase, mitochondrial"/>
    <property type="match status" value="1"/>
</dbReference>
<dbReference type="InterPro" id="IPR004113">
    <property type="entry name" value="FAD-bd_oxidored_4_C"/>
</dbReference>
<dbReference type="GO" id="GO:0071949">
    <property type="term" value="F:FAD binding"/>
    <property type="evidence" value="ECO:0007669"/>
    <property type="project" value="InterPro"/>
</dbReference>
<proteinExistence type="inferred from homology"/>
<comment type="similarity">
    <text evidence="3">Belongs to the FAD-binding oxidoreductase/transferase type 4 family.</text>
</comment>
<evidence type="ECO:0000259" key="10">
    <source>
        <dbReference type="PROSITE" id="PS51387"/>
    </source>
</evidence>
<keyword evidence="7" id="KW-0560">Oxidoreductase</keyword>
<dbReference type="Pfam" id="PF01565">
    <property type="entry name" value="FAD_binding_4"/>
    <property type="match status" value="1"/>
</dbReference>
<evidence type="ECO:0000256" key="7">
    <source>
        <dbReference type="ARBA" id="ARBA00023002"/>
    </source>
</evidence>
<evidence type="ECO:0000256" key="4">
    <source>
        <dbReference type="ARBA" id="ARBA00022630"/>
    </source>
</evidence>
<dbReference type="Gene3D" id="3.30.70.2740">
    <property type="match status" value="1"/>
</dbReference>
<dbReference type="GO" id="GO:0004458">
    <property type="term" value="F:D-lactate dehydrogenase (cytochrome) activity"/>
    <property type="evidence" value="ECO:0007669"/>
    <property type="project" value="UniProtKB-EC"/>
</dbReference>
<dbReference type="FunFam" id="1.10.45.10:FF:000001">
    <property type="entry name" value="D-lactate dehydrogenase mitochondrial"/>
    <property type="match status" value="1"/>
</dbReference>
<dbReference type="InterPro" id="IPR006094">
    <property type="entry name" value="Oxid_FAD_bind_N"/>
</dbReference>
<feature type="domain" description="FAD-binding PCMH-type" evidence="10">
    <location>
        <begin position="35"/>
        <end position="213"/>
    </location>
</feature>
<evidence type="ECO:0000256" key="1">
    <source>
        <dbReference type="ARBA" id="ARBA00001974"/>
    </source>
</evidence>
<organism evidence="11">
    <name type="scientific">marine metagenome</name>
    <dbReference type="NCBI Taxonomy" id="408172"/>
    <lineage>
        <taxon>unclassified sequences</taxon>
        <taxon>metagenomes</taxon>
        <taxon>ecological metagenomes</taxon>
    </lineage>
</organism>
<gene>
    <name evidence="11" type="ORF">METZ01_LOCUS91298</name>
</gene>
<evidence type="ECO:0000256" key="2">
    <source>
        <dbReference type="ARBA" id="ARBA00004173"/>
    </source>
</evidence>
<dbReference type="EC" id="1.1.2.4" evidence="9"/>
<dbReference type="InterPro" id="IPR016171">
    <property type="entry name" value="Vanillyl_alc_oxidase_C-sub2"/>
</dbReference>